<feature type="transmembrane region" description="Helical" evidence="1">
    <location>
        <begin position="476"/>
        <end position="498"/>
    </location>
</feature>
<gene>
    <name evidence="3" type="primary">LOC107031320</name>
</gene>
<evidence type="ECO:0000256" key="1">
    <source>
        <dbReference type="SAM" id="Phobius"/>
    </source>
</evidence>
<accession>A0ABM1VIE7</accession>
<keyword evidence="2" id="KW-1185">Reference proteome</keyword>
<evidence type="ECO:0000313" key="2">
    <source>
        <dbReference type="Proteomes" id="UP000694930"/>
    </source>
</evidence>
<dbReference type="GeneID" id="107031320"/>
<name>A0ABM1VIE7_SOLPN</name>
<proteinExistence type="predicted"/>
<keyword evidence="1" id="KW-0472">Membrane</keyword>
<feature type="transmembrane region" description="Helical" evidence="1">
    <location>
        <begin position="30"/>
        <end position="55"/>
    </location>
</feature>
<organism evidence="2 3">
    <name type="scientific">Solanum pennellii</name>
    <name type="common">Tomato</name>
    <name type="synonym">Lycopersicon pennellii</name>
    <dbReference type="NCBI Taxonomy" id="28526"/>
    <lineage>
        <taxon>Eukaryota</taxon>
        <taxon>Viridiplantae</taxon>
        <taxon>Streptophyta</taxon>
        <taxon>Embryophyta</taxon>
        <taxon>Tracheophyta</taxon>
        <taxon>Spermatophyta</taxon>
        <taxon>Magnoliopsida</taxon>
        <taxon>eudicotyledons</taxon>
        <taxon>Gunneridae</taxon>
        <taxon>Pentapetalae</taxon>
        <taxon>asterids</taxon>
        <taxon>lamiids</taxon>
        <taxon>Solanales</taxon>
        <taxon>Solanaceae</taxon>
        <taxon>Solanoideae</taxon>
        <taxon>Solaneae</taxon>
        <taxon>Solanum</taxon>
        <taxon>Solanum subgen. Lycopersicon</taxon>
    </lineage>
</organism>
<keyword evidence="1" id="KW-1133">Transmembrane helix</keyword>
<dbReference type="Proteomes" id="UP000694930">
    <property type="component" value="Chromosome 9"/>
</dbReference>
<evidence type="ECO:0000313" key="3">
    <source>
        <dbReference type="RefSeq" id="XP_027775515.1"/>
    </source>
</evidence>
<reference evidence="3" key="2">
    <citation type="submission" date="2025-08" db="UniProtKB">
        <authorList>
            <consortium name="RefSeq"/>
        </authorList>
    </citation>
    <scope>IDENTIFICATION</scope>
</reference>
<reference evidence="2" key="1">
    <citation type="journal article" date="2014" name="Nat. Genet.">
        <title>The genome of the stress-tolerant wild tomato species Solanum pennellii.</title>
        <authorList>
            <person name="Bolger A."/>
            <person name="Scossa F."/>
            <person name="Bolger M.E."/>
            <person name="Lanz C."/>
            <person name="Maumus F."/>
            <person name="Tohge T."/>
            <person name="Quesneville H."/>
            <person name="Alseekh S."/>
            <person name="Sorensen I."/>
            <person name="Lichtenstein G."/>
            <person name="Fich E.A."/>
            <person name="Conte M."/>
            <person name="Keller H."/>
            <person name="Schneeberger K."/>
            <person name="Schwacke R."/>
            <person name="Ofner I."/>
            <person name="Vrebalov J."/>
            <person name="Xu Y."/>
            <person name="Osorio S."/>
            <person name="Aflitos S.A."/>
            <person name="Schijlen E."/>
            <person name="Jimenez-Gomez J.M."/>
            <person name="Ryngajllo M."/>
            <person name="Kimura S."/>
            <person name="Kumar R."/>
            <person name="Koenig D."/>
            <person name="Headland L.R."/>
            <person name="Maloof J.N."/>
            <person name="Sinha N."/>
            <person name="van Ham R.C."/>
            <person name="Lankhorst R.K."/>
            <person name="Mao L."/>
            <person name="Vogel A."/>
            <person name="Arsova B."/>
            <person name="Panstruga R."/>
            <person name="Fei Z."/>
            <person name="Rose J.K."/>
            <person name="Zamir D."/>
            <person name="Carrari F."/>
            <person name="Giovannoni J.J."/>
            <person name="Weigel D."/>
            <person name="Usadel B."/>
            <person name="Fernie A.R."/>
        </authorList>
    </citation>
    <scope>NUCLEOTIDE SEQUENCE [LARGE SCALE GENOMIC DNA]</scope>
    <source>
        <strain evidence="2">cv. LA0716</strain>
    </source>
</reference>
<sequence>MMDEYSKSKKKTYKLENQRVMMKINTTKNVSGIGCVILLGGALITVAAMGSAFLISRKNKKSTKNVTKKEGNEKIEDESSNKGLHFILPKQQSSSNVTDKLCHNDSLNVIVSDHLKVEETSPSFERLELSETKISLLSDPDQELYEVSRVKTDVIQGNEKIEVLSRVHQAHATIFSNPDSQILVDSDKGESNELQRTGVIKTNDFEEDLIPEQEKQPTGDQATSICNEHEPLNSAFKLMKAADEGQCADAETQIDQIAKKCDVQNQFSDESECANENDQATSPNSHCRTYSMDAQNLEASEIRKASVDDQNSAQVIKEANAMDSAVSEEQSLETEQLVEKQSFEPDCEGNVLKENDGEEIVFVNEDDDYEDDIDKEDDAQEVEYDILEEAINSSTQFNSDKYCLAESNQEQKVENMKEVTKIEEDEQCIVENCNFESTQNDVAITNCQQNYDCIDGYRTKFMYLDDIAAITRRRRVLLGALLVLIWYLVLKGILPSVIGGFKILNE</sequence>
<dbReference type="RefSeq" id="XP_027775515.1">
    <property type="nucleotide sequence ID" value="XM_027919714.1"/>
</dbReference>
<keyword evidence="1" id="KW-0812">Transmembrane</keyword>
<protein>
    <submittedName>
        <fullName evidence="3">Uncharacterized protein LOC107031320</fullName>
    </submittedName>
</protein>